<dbReference type="Proteomes" id="UP000243723">
    <property type="component" value="Unassembled WGS sequence"/>
</dbReference>
<dbReference type="PROSITE" id="PS00086">
    <property type="entry name" value="CYTOCHROME_P450"/>
    <property type="match status" value="1"/>
</dbReference>
<proteinExistence type="inferred from homology"/>
<keyword evidence="4 5" id="KW-0408">Iron</keyword>
<feature type="binding site" description="axial binding residue" evidence="5">
    <location>
        <position position="440"/>
    </location>
    <ligand>
        <name>heme</name>
        <dbReference type="ChEBI" id="CHEBI:30413"/>
    </ligand>
    <ligandPart>
        <name>Fe</name>
        <dbReference type="ChEBI" id="CHEBI:18248"/>
    </ligandPart>
</feature>
<dbReference type="PRINTS" id="PR00463">
    <property type="entry name" value="EP450I"/>
</dbReference>
<reference evidence="9 10" key="1">
    <citation type="submission" date="2017-05" db="EMBL/GenBank/DDBJ databases">
        <title>Draft genome sequence of Elsinoe australis.</title>
        <authorList>
            <person name="Cheng Q."/>
        </authorList>
    </citation>
    <scope>NUCLEOTIDE SEQUENCE [LARGE SCALE GENOMIC DNA]</scope>
    <source>
        <strain evidence="9 10">NL1</strain>
    </source>
</reference>
<accession>A0A2P8A7X9</accession>
<evidence type="ECO:0000256" key="4">
    <source>
        <dbReference type="ARBA" id="ARBA00023004"/>
    </source>
</evidence>
<keyword evidence="6" id="KW-0503">Monooxygenase</keyword>
<evidence type="ECO:0000256" key="3">
    <source>
        <dbReference type="ARBA" id="ARBA00023002"/>
    </source>
</evidence>
<dbReference type="AlphaFoldDB" id="A0A2P8A7X9"/>
<evidence type="ECO:0000256" key="7">
    <source>
        <dbReference type="SAM" id="Coils"/>
    </source>
</evidence>
<comment type="caution">
    <text evidence="9">The sequence shown here is derived from an EMBL/GenBank/DDBJ whole genome shotgun (WGS) entry which is preliminary data.</text>
</comment>
<keyword evidence="3 6" id="KW-0560">Oxidoreductase</keyword>
<evidence type="ECO:0000256" key="5">
    <source>
        <dbReference type="PIRSR" id="PIRSR602401-1"/>
    </source>
</evidence>
<evidence type="ECO:0000256" key="2">
    <source>
        <dbReference type="ARBA" id="ARBA00022723"/>
    </source>
</evidence>
<name>A0A2P8A7X9_9PEZI</name>
<comment type="cofactor">
    <cofactor evidence="5">
        <name>heme</name>
        <dbReference type="ChEBI" id="CHEBI:30413"/>
    </cofactor>
</comment>
<dbReference type="PANTHER" id="PTHR46300:SF6">
    <property type="entry name" value="CYTOCHROME P450 2C30"/>
    <property type="match status" value="1"/>
</dbReference>
<sequence length="566" mass="66360">MHPLVVIIILLIPVAYYIHLFLDAFRKRKNDPHELPGPTLFPYIGRIHDLPIDYMWVKFREWADIYGPIYRTEMLGTKFVIVSDEKIIEELLVKRAKYNSDRPGVKSLFDSKSTYGSMEYLPLMGHNQYWARGRKLTHSYLTQGTNAQYYGFMDYEVKRWMYRLLTEPETFQYTLEDMAAKIMCHLVWDDHVHSTKLIPSAWGLLTQMSPAGPITNILTPLWDLPLFLNPWKRAEHKRHDTQQAFWLERLEQVRRETAEGLTRPSFTRQYLEMADKAPLSGDHEASSCLGMLAIVGVFTIGGPLNYFLLSMLYHPTAQLRCQQEMLQVLGDRPPTLSDMPRLPFLRACIRETMRWKPNVPTGVAHETERDDYYNGYFIAKGSRILPLDCALLRNPKKYPDPDNFRPERWVEPGWPTYQEPLTQYPTIKGMTSFGWGQRQCLGMSLTQDELFIACGNLLYYFELKKAVGRDGKEINPDPEKSNSLLIIKPDTFEMRFEVRGQEKRRAIVERWETAEKEFESRREEFRERGRKVREELREKVQRVVEEKARTVKVTEVEVVDVVDVVL</sequence>
<keyword evidence="10" id="KW-1185">Reference proteome</keyword>
<dbReference type="Pfam" id="PF00067">
    <property type="entry name" value="p450"/>
    <property type="match status" value="1"/>
</dbReference>
<keyword evidence="5 6" id="KW-0349">Heme</keyword>
<dbReference type="InterPro" id="IPR002401">
    <property type="entry name" value="Cyt_P450_E_grp-I"/>
</dbReference>
<evidence type="ECO:0000256" key="8">
    <source>
        <dbReference type="SAM" id="Phobius"/>
    </source>
</evidence>
<dbReference type="InterPro" id="IPR017972">
    <property type="entry name" value="Cyt_P450_CS"/>
</dbReference>
<feature type="transmembrane region" description="Helical" evidence="8">
    <location>
        <begin position="289"/>
        <end position="313"/>
    </location>
</feature>
<keyword evidence="7" id="KW-0175">Coiled coil</keyword>
<evidence type="ECO:0000256" key="6">
    <source>
        <dbReference type="RuleBase" id="RU000461"/>
    </source>
</evidence>
<feature type="transmembrane region" description="Helical" evidence="8">
    <location>
        <begin position="6"/>
        <end position="25"/>
    </location>
</feature>
<keyword evidence="2 5" id="KW-0479">Metal-binding</keyword>
<evidence type="ECO:0000313" key="9">
    <source>
        <dbReference type="EMBL" id="PSK56556.1"/>
    </source>
</evidence>
<dbReference type="PANTHER" id="PTHR46300">
    <property type="entry name" value="P450, PUTATIVE (EUROFUNG)-RELATED-RELATED"/>
    <property type="match status" value="1"/>
</dbReference>
<dbReference type="GO" id="GO:0004497">
    <property type="term" value="F:monooxygenase activity"/>
    <property type="evidence" value="ECO:0007669"/>
    <property type="project" value="UniProtKB-KW"/>
</dbReference>
<dbReference type="STRING" id="40998.A0A2P8A7X9"/>
<dbReference type="InterPro" id="IPR036396">
    <property type="entry name" value="Cyt_P450_sf"/>
</dbReference>
<dbReference type="OrthoDB" id="1103324at2759"/>
<organism evidence="9 10">
    <name type="scientific">Elsinoe australis</name>
    <dbReference type="NCBI Taxonomy" id="40998"/>
    <lineage>
        <taxon>Eukaryota</taxon>
        <taxon>Fungi</taxon>
        <taxon>Dikarya</taxon>
        <taxon>Ascomycota</taxon>
        <taxon>Pezizomycotina</taxon>
        <taxon>Dothideomycetes</taxon>
        <taxon>Dothideomycetidae</taxon>
        <taxon>Myriangiales</taxon>
        <taxon>Elsinoaceae</taxon>
        <taxon>Elsinoe</taxon>
    </lineage>
</organism>
<evidence type="ECO:0000256" key="1">
    <source>
        <dbReference type="ARBA" id="ARBA00010617"/>
    </source>
</evidence>
<protein>
    <submittedName>
        <fullName evidence="9">Isotrichodermin C-15 hydroxylase</fullName>
    </submittedName>
</protein>
<dbReference type="GO" id="GO:0005506">
    <property type="term" value="F:iron ion binding"/>
    <property type="evidence" value="ECO:0007669"/>
    <property type="project" value="InterPro"/>
</dbReference>
<dbReference type="SUPFAM" id="SSF48264">
    <property type="entry name" value="Cytochrome P450"/>
    <property type="match status" value="1"/>
</dbReference>
<feature type="coiled-coil region" evidence="7">
    <location>
        <begin position="508"/>
        <end position="546"/>
    </location>
</feature>
<gene>
    <name evidence="9" type="ORF">B9Z65_6180</name>
</gene>
<dbReference type="Gene3D" id="1.10.630.10">
    <property type="entry name" value="Cytochrome P450"/>
    <property type="match status" value="1"/>
</dbReference>
<comment type="similarity">
    <text evidence="1 6">Belongs to the cytochrome P450 family.</text>
</comment>
<evidence type="ECO:0000313" key="10">
    <source>
        <dbReference type="Proteomes" id="UP000243723"/>
    </source>
</evidence>
<dbReference type="EMBL" id="NHZQ01000060">
    <property type="protein sequence ID" value="PSK56556.1"/>
    <property type="molecule type" value="Genomic_DNA"/>
</dbReference>
<dbReference type="GO" id="GO:0020037">
    <property type="term" value="F:heme binding"/>
    <property type="evidence" value="ECO:0007669"/>
    <property type="project" value="InterPro"/>
</dbReference>
<dbReference type="InterPro" id="IPR050364">
    <property type="entry name" value="Cytochrome_P450_fung"/>
</dbReference>
<dbReference type="InterPro" id="IPR001128">
    <property type="entry name" value="Cyt_P450"/>
</dbReference>
<keyword evidence="8" id="KW-0472">Membrane</keyword>
<dbReference type="GO" id="GO:0016705">
    <property type="term" value="F:oxidoreductase activity, acting on paired donors, with incorporation or reduction of molecular oxygen"/>
    <property type="evidence" value="ECO:0007669"/>
    <property type="project" value="InterPro"/>
</dbReference>
<keyword evidence="8" id="KW-0812">Transmembrane</keyword>
<keyword evidence="8" id="KW-1133">Transmembrane helix</keyword>